<evidence type="ECO:0000259" key="2">
    <source>
        <dbReference type="PROSITE" id="PS50106"/>
    </source>
</evidence>
<feature type="domain" description="PDZ" evidence="2">
    <location>
        <begin position="49"/>
        <end position="101"/>
    </location>
</feature>
<reference evidence="4" key="1">
    <citation type="submission" date="2014-03" db="EMBL/GenBank/DDBJ databases">
        <authorList>
            <person name="Aksoy S."/>
            <person name="Warren W."/>
            <person name="Wilson R.K."/>
        </authorList>
    </citation>
    <scope>NUCLEOTIDE SEQUENCE [LARGE SCALE GENOMIC DNA]</scope>
    <source>
        <strain evidence="4">IAEA</strain>
    </source>
</reference>
<name>A0A1A9ZFW7_GLOPL</name>
<dbReference type="VEuPathDB" id="VectorBase:GPAI013346"/>
<proteinExistence type="predicted"/>
<dbReference type="InterPro" id="IPR036034">
    <property type="entry name" value="PDZ_sf"/>
</dbReference>
<dbReference type="Proteomes" id="UP000092445">
    <property type="component" value="Unassembled WGS sequence"/>
</dbReference>
<dbReference type="InterPro" id="IPR001478">
    <property type="entry name" value="PDZ"/>
</dbReference>
<reference evidence="3" key="2">
    <citation type="submission" date="2020-05" db="UniProtKB">
        <authorList>
            <consortium name="EnsemblMetazoa"/>
        </authorList>
    </citation>
    <scope>IDENTIFICATION</scope>
    <source>
        <strain evidence="3">IAEA</strain>
    </source>
</reference>
<feature type="compositionally biased region" description="Polar residues" evidence="1">
    <location>
        <begin position="116"/>
        <end position="127"/>
    </location>
</feature>
<evidence type="ECO:0000313" key="3">
    <source>
        <dbReference type="EnsemblMetazoa" id="GPAI013346-PA"/>
    </source>
</evidence>
<organism evidence="3 4">
    <name type="scientific">Glossina pallidipes</name>
    <name type="common">Tsetse fly</name>
    <dbReference type="NCBI Taxonomy" id="7398"/>
    <lineage>
        <taxon>Eukaryota</taxon>
        <taxon>Metazoa</taxon>
        <taxon>Ecdysozoa</taxon>
        <taxon>Arthropoda</taxon>
        <taxon>Hexapoda</taxon>
        <taxon>Insecta</taxon>
        <taxon>Pterygota</taxon>
        <taxon>Neoptera</taxon>
        <taxon>Endopterygota</taxon>
        <taxon>Diptera</taxon>
        <taxon>Brachycera</taxon>
        <taxon>Muscomorpha</taxon>
        <taxon>Hippoboscoidea</taxon>
        <taxon>Glossinidae</taxon>
        <taxon>Glossina</taxon>
    </lineage>
</organism>
<sequence length="216" mass="23619">MVDVALGLLHPYKCINDTDYSTFGSYAAASYRLFTTKKDVFWAFSVRLKVQVGTPAYGEVLRGDIIAKIGEYDARDLSHADAQMLFRTAGNEIRIVVRRDNKIAYTQGLSGDNSVASPALLSTSPEQNAPHRSPSPFLNGPGHYERALQVPVDTLPHTVFPKLNPTGGYVPPPEGGSFSPMPTRDHQQEVAEEQATIVNQNILIVETGPFQFSGLV</sequence>
<dbReference type="Gene3D" id="2.30.42.10">
    <property type="match status" value="1"/>
</dbReference>
<protein>
    <submittedName>
        <fullName evidence="3">PDZ domain-containing protein</fullName>
    </submittedName>
</protein>
<accession>A0A1A9ZFW7</accession>
<keyword evidence="4" id="KW-1185">Reference proteome</keyword>
<dbReference type="SUPFAM" id="SSF50156">
    <property type="entry name" value="PDZ domain-like"/>
    <property type="match status" value="1"/>
</dbReference>
<dbReference type="STRING" id="7398.A0A1A9ZFW7"/>
<dbReference type="EnsemblMetazoa" id="GPAI013346-RA">
    <property type="protein sequence ID" value="GPAI013346-PA"/>
    <property type="gene ID" value="GPAI013346"/>
</dbReference>
<dbReference type="PROSITE" id="PS50106">
    <property type="entry name" value="PDZ"/>
    <property type="match status" value="1"/>
</dbReference>
<evidence type="ECO:0000313" key="4">
    <source>
        <dbReference type="Proteomes" id="UP000092445"/>
    </source>
</evidence>
<feature type="region of interest" description="Disordered" evidence="1">
    <location>
        <begin position="116"/>
        <end position="143"/>
    </location>
</feature>
<evidence type="ECO:0000256" key="1">
    <source>
        <dbReference type="SAM" id="MobiDB-lite"/>
    </source>
</evidence>
<dbReference type="AlphaFoldDB" id="A0A1A9ZFW7"/>